<feature type="transmembrane region" description="Helical" evidence="7">
    <location>
        <begin position="230"/>
        <end position="253"/>
    </location>
</feature>
<feature type="domain" description="PspC-related transmembrane region" evidence="9">
    <location>
        <begin position="304"/>
        <end position="436"/>
    </location>
</feature>
<evidence type="ECO:0000259" key="10">
    <source>
        <dbReference type="Pfam" id="PF22744"/>
    </source>
</evidence>
<feature type="transmembrane region" description="Helical" evidence="7">
    <location>
        <begin position="409"/>
        <end position="430"/>
    </location>
</feature>
<feature type="domain" description="PspC-related ToastRack" evidence="10">
    <location>
        <begin position="488"/>
        <end position="595"/>
    </location>
</feature>
<evidence type="ECO:0000256" key="3">
    <source>
        <dbReference type="ARBA" id="ARBA00022692"/>
    </source>
</evidence>
<feature type="region of interest" description="Disordered" evidence="6">
    <location>
        <begin position="627"/>
        <end position="689"/>
    </location>
</feature>
<keyword evidence="2" id="KW-1003">Cell membrane</keyword>
<reference evidence="11 12" key="1">
    <citation type="submission" date="2024-01" db="EMBL/GenBank/DDBJ databases">
        <title>Niabella digestum sp. nov., isolated from waste digestion system.</title>
        <authorList>
            <person name="Zhang L."/>
        </authorList>
    </citation>
    <scope>NUCLEOTIDE SEQUENCE [LARGE SCALE GENOMIC DNA]</scope>
    <source>
        <strain evidence="11 12">A18</strain>
    </source>
</reference>
<feature type="transmembrane region" description="Helical" evidence="7">
    <location>
        <begin position="375"/>
        <end position="397"/>
    </location>
</feature>
<keyword evidence="5 7" id="KW-0472">Membrane</keyword>
<evidence type="ECO:0000256" key="5">
    <source>
        <dbReference type="ARBA" id="ARBA00023136"/>
    </source>
</evidence>
<keyword evidence="3 7" id="KW-0812">Transmembrane</keyword>
<comment type="subcellular location">
    <subcellularLocation>
        <location evidence="1">Cell membrane</location>
        <topology evidence="1">Single-pass membrane protein</topology>
    </subcellularLocation>
</comment>
<dbReference type="PANTHER" id="PTHR33885">
    <property type="entry name" value="PHAGE SHOCK PROTEIN C"/>
    <property type="match status" value="1"/>
</dbReference>
<evidence type="ECO:0000259" key="9">
    <source>
        <dbReference type="Pfam" id="PF22571"/>
    </source>
</evidence>
<keyword evidence="12" id="KW-1185">Reference proteome</keyword>
<comment type="caution">
    <text evidence="11">The sequence shown here is derived from an EMBL/GenBank/DDBJ whole genome shotgun (WGS) entry which is preliminary data.</text>
</comment>
<evidence type="ECO:0000259" key="8">
    <source>
        <dbReference type="Pfam" id="PF04024"/>
    </source>
</evidence>
<evidence type="ECO:0000256" key="7">
    <source>
        <dbReference type="SAM" id="Phobius"/>
    </source>
</evidence>
<organism evidence="11 12">
    <name type="scientific">Niabella digestorum</name>
    <dbReference type="NCBI Taxonomy" id="3117701"/>
    <lineage>
        <taxon>Bacteria</taxon>
        <taxon>Pseudomonadati</taxon>
        <taxon>Bacteroidota</taxon>
        <taxon>Chitinophagia</taxon>
        <taxon>Chitinophagales</taxon>
        <taxon>Chitinophagaceae</taxon>
        <taxon>Niabella</taxon>
    </lineage>
</organism>
<gene>
    <name evidence="11" type="ORF">V2H41_08050</name>
</gene>
<evidence type="ECO:0000256" key="1">
    <source>
        <dbReference type="ARBA" id="ARBA00004162"/>
    </source>
</evidence>
<dbReference type="InterPro" id="IPR054321">
    <property type="entry name" value="PspC-rel_TM"/>
</dbReference>
<dbReference type="Pfam" id="PF04024">
    <property type="entry name" value="PspC"/>
    <property type="match status" value="2"/>
</dbReference>
<dbReference type="RefSeq" id="WP_330974631.1">
    <property type="nucleotide sequence ID" value="NZ_JAZGLY010000004.1"/>
</dbReference>
<feature type="transmembrane region" description="Helical" evidence="7">
    <location>
        <begin position="334"/>
        <end position="355"/>
    </location>
</feature>
<evidence type="ECO:0000256" key="6">
    <source>
        <dbReference type="SAM" id="MobiDB-lite"/>
    </source>
</evidence>
<feature type="compositionally biased region" description="Pro residues" evidence="6">
    <location>
        <begin position="662"/>
        <end position="671"/>
    </location>
</feature>
<dbReference type="InterPro" id="IPR052027">
    <property type="entry name" value="PspC"/>
</dbReference>
<evidence type="ECO:0000256" key="4">
    <source>
        <dbReference type="ARBA" id="ARBA00022989"/>
    </source>
</evidence>
<feature type="domain" description="Phage shock protein PspC N-terminal" evidence="8">
    <location>
        <begin position="174"/>
        <end position="256"/>
    </location>
</feature>
<evidence type="ECO:0000256" key="2">
    <source>
        <dbReference type="ARBA" id="ARBA00022475"/>
    </source>
</evidence>
<dbReference type="Proteomes" id="UP001357452">
    <property type="component" value="Unassembled WGS sequence"/>
</dbReference>
<dbReference type="EMBL" id="JAZGLY010000004">
    <property type="protein sequence ID" value="MEE6187221.1"/>
    <property type="molecule type" value="Genomic_DNA"/>
</dbReference>
<evidence type="ECO:0000313" key="12">
    <source>
        <dbReference type="Proteomes" id="UP001357452"/>
    </source>
</evidence>
<accession>A0ABU7RH25</accession>
<dbReference type="InterPro" id="IPR054319">
    <property type="entry name" value="PspC-rel_ToastRack"/>
</dbReference>
<keyword evidence="4 7" id="KW-1133">Transmembrane helix</keyword>
<dbReference type="PANTHER" id="PTHR33885:SF3">
    <property type="entry name" value="PHAGE SHOCK PROTEIN C"/>
    <property type="match status" value="1"/>
</dbReference>
<feature type="transmembrane region" description="Helical" evidence="7">
    <location>
        <begin position="139"/>
        <end position="162"/>
    </location>
</feature>
<dbReference type="Pfam" id="PF22744">
    <property type="entry name" value="Toast-rack_PspC-Cterm"/>
    <property type="match status" value="1"/>
</dbReference>
<sequence length="717" mass="81723">MKQVINVTFGGSNIAIEDTAYEKVVSYMDSLRQYFQNEEGKEEIVADIEARFAELMQEKLKNGAPHITEADVEELIATLGRPEDFDANATKNTGTKEQESDFSFGEKRRLYRDQNNKILGGVCSGIANWLNIDPTLVRIIFAIVSFGGFGTGIFIYLVLWVILPARSMDVYKGKRMYRDPDNKWLGGVASGISAYFNINPSIVRWVLAIPAMLSFLQGINAFGWHGSHHLFPLLFSGLTGTFIFLYIVLWIILPEATTPYQKMEMRGEHIDINTIKQNIQNSMGDVNERLKNWGNEVKDSAERFGQRAQKQFAYTARRGGQGLGYVLSMIIKGFFILMVSIIAITLMVIFLAFLFSGVAFEPFQDFLWTSDTQKWLAWASLILFIGAPAAGLVVWLCRRIFNIHTPGDYLKWTFSGLWAIGWICMMFFFANISRDFRKTEAVEETAFASTPSGDRLIFTVTEPKLRYEGNFGWLNTPTGHLEGISIHNDTLMISTVSFDFKKSDDSLFHINIIKNAIGKDKTDAVERAKHIKYDLSIHDSIIDLAPGIAVDKNSKYRFQSATVQVKVPVGKKIYIDESVFSKLSKVDINHNNNRRWNRKFKLVYNNFRSLRVNTDYIMQSDGILKSTATDDDSETSYDTNKENYRWKGINNNEPNHKLYAKPLPPPPPAPPAVDDSSTHVYKYDQSPSVEDIKKQELLKELERKQKEIEELRKKLEQ</sequence>
<proteinExistence type="predicted"/>
<feature type="domain" description="Phage shock protein PspC N-terminal" evidence="8">
    <location>
        <begin position="108"/>
        <end position="165"/>
    </location>
</feature>
<dbReference type="Pfam" id="PF22571">
    <property type="entry name" value="LiaI-LiaF-TM_PspC"/>
    <property type="match status" value="1"/>
</dbReference>
<protein>
    <submittedName>
        <fullName evidence="11">PspC domain-containing protein</fullName>
    </submittedName>
</protein>
<dbReference type="InterPro" id="IPR007168">
    <property type="entry name" value="Phageshock_PspC_N"/>
</dbReference>
<name>A0ABU7RH25_9BACT</name>
<evidence type="ECO:0000313" key="11">
    <source>
        <dbReference type="EMBL" id="MEE6187221.1"/>
    </source>
</evidence>
<feature type="transmembrane region" description="Helical" evidence="7">
    <location>
        <begin position="182"/>
        <end position="198"/>
    </location>
</feature>